<dbReference type="EMBL" id="AZHC01000001">
    <property type="protein sequence ID" value="OAA51413.1"/>
    <property type="molecule type" value="Genomic_DNA"/>
</dbReference>
<feature type="domain" description="Peptidase S53" evidence="12">
    <location>
        <begin position="217"/>
        <end position="625"/>
    </location>
</feature>
<feature type="active site" description="Charge relay system" evidence="11">
    <location>
        <position position="297"/>
    </location>
</feature>
<proteinExistence type="predicted"/>
<dbReference type="PROSITE" id="PS00138">
    <property type="entry name" value="SUBTILASE_SER"/>
    <property type="match status" value="1"/>
</dbReference>
<evidence type="ECO:0000259" key="12">
    <source>
        <dbReference type="PROSITE" id="PS51695"/>
    </source>
</evidence>
<dbReference type="SUPFAM" id="SSF52743">
    <property type="entry name" value="Subtilisin-like"/>
    <property type="match status" value="1"/>
</dbReference>
<dbReference type="AlphaFoldDB" id="A0A167K9J4"/>
<organism evidence="13 14">
    <name type="scientific">Metarhizium rileyi (strain RCEF 4871)</name>
    <name type="common">Nomuraea rileyi</name>
    <dbReference type="NCBI Taxonomy" id="1649241"/>
    <lineage>
        <taxon>Eukaryota</taxon>
        <taxon>Fungi</taxon>
        <taxon>Dikarya</taxon>
        <taxon>Ascomycota</taxon>
        <taxon>Pezizomycotina</taxon>
        <taxon>Sordariomycetes</taxon>
        <taxon>Hypocreomycetidae</taxon>
        <taxon>Hypocreales</taxon>
        <taxon>Clavicipitaceae</taxon>
        <taxon>Metarhizium</taxon>
    </lineage>
</organism>
<dbReference type="GO" id="GO:0046872">
    <property type="term" value="F:metal ion binding"/>
    <property type="evidence" value="ECO:0007669"/>
    <property type="project" value="UniProtKB-UniRule"/>
</dbReference>
<keyword evidence="10" id="KW-0865">Zymogen</keyword>
<dbReference type="InterPro" id="IPR015366">
    <property type="entry name" value="S53_propep"/>
</dbReference>
<dbReference type="CDD" id="cd11377">
    <property type="entry name" value="Pro-peptidase_S53"/>
    <property type="match status" value="1"/>
</dbReference>
<dbReference type="EC" id="3.4.14.10" evidence="4"/>
<keyword evidence="9 11" id="KW-0106">Calcium</keyword>
<keyword evidence="8 11" id="KW-0720">Serine protease</keyword>
<evidence type="ECO:0000256" key="5">
    <source>
        <dbReference type="ARBA" id="ARBA00022670"/>
    </source>
</evidence>
<evidence type="ECO:0000256" key="9">
    <source>
        <dbReference type="ARBA" id="ARBA00022837"/>
    </source>
</evidence>
<accession>A0A167K9J4</accession>
<dbReference type="InterPro" id="IPR000209">
    <property type="entry name" value="Peptidase_S8/S53_dom"/>
</dbReference>
<dbReference type="OMA" id="PQCIADK"/>
<feature type="binding site" evidence="11">
    <location>
        <position position="581"/>
    </location>
    <ligand>
        <name>Ca(2+)</name>
        <dbReference type="ChEBI" id="CHEBI:29108"/>
    </ligand>
</feature>
<evidence type="ECO:0000256" key="6">
    <source>
        <dbReference type="ARBA" id="ARBA00022723"/>
    </source>
</evidence>
<feature type="active site" description="Charge relay system" evidence="11">
    <location>
        <position position="540"/>
    </location>
</feature>
<evidence type="ECO:0000256" key="2">
    <source>
        <dbReference type="ARBA" id="ARBA00002451"/>
    </source>
</evidence>
<keyword evidence="7 11" id="KW-0378">Hydrolase</keyword>
<evidence type="ECO:0000256" key="11">
    <source>
        <dbReference type="PROSITE-ProRule" id="PRU01032"/>
    </source>
</evidence>
<feature type="active site" description="Charge relay system" evidence="11">
    <location>
        <position position="293"/>
    </location>
</feature>
<comment type="subcellular location">
    <subcellularLocation>
        <location evidence="3">Secreted</location>
        <location evidence="3">Extracellular space</location>
    </subcellularLocation>
</comment>
<sequence>MKTSAILTACFAAAALSHPKLHHVVHEKRGADSVTAQVIKRAAADADTRVPVRVALKQQNLHKGMDYLMDVSDPTSKNYGKHYTQDQVVDLFSPTPESIDTVKRWLIKSGVSADQIKSPRSKGWLDFETTVGQLGNMLKTDYHIYENKRTRSEHLGTDSYILPDEVSKHIDFITPGVVPVQVKSRRAVPGQARRIPFTPFPPGFIVNMQDTSQCPTKMTPTCIKALYNITDGVTTVEGNQLGMFESDDEMHKQTDLDMFYRLYAPGIPKGTGPKINLIDWGSRKPDPNKAQGEAALDFDVSVPIIHPQGVELYQTKSNYDGYSHLGFLNQFLDAIDGAYCSSDGGDDPNVDGVTADEACGTFKPANVISVSYGLTEHVWPTSYLKRQCDEFMKLGLQGSSIVFASGDGGVAGGHGADCIGLGDVFNPTSPSSCPYVTTVGATMLPSGSSPGDAESATDRFASGGGFSNIWTSPAYQKAAVSAFFSSHDPGFASYNTSDNVIPSSGGVYNRAGRGFPDISAIGDHGVIVLNGRSGTTGGTSMSAPIVAAMFTRVNEKRLEAGKRPIGFANPALYQNPAMFKDITLGKQSGDGACNNRGFSAVQGWDPVTGLGTPDFPAVMEYFTSL</sequence>
<dbReference type="GO" id="GO:0008240">
    <property type="term" value="F:tripeptidyl-peptidase activity"/>
    <property type="evidence" value="ECO:0007669"/>
    <property type="project" value="UniProtKB-EC"/>
</dbReference>
<evidence type="ECO:0000313" key="14">
    <source>
        <dbReference type="Proteomes" id="UP000243498"/>
    </source>
</evidence>
<evidence type="ECO:0000256" key="1">
    <source>
        <dbReference type="ARBA" id="ARBA00001910"/>
    </source>
</evidence>
<evidence type="ECO:0000256" key="3">
    <source>
        <dbReference type="ARBA" id="ARBA00004239"/>
    </source>
</evidence>
<comment type="function">
    <text evidence="2">Secreted tripeptidyl-peptidase which degrades proteins at acidic pHs and is involved in virulence.</text>
</comment>
<keyword evidence="5 11" id="KW-0645">Protease</keyword>
<name>A0A167K9J4_METRR</name>
<evidence type="ECO:0000313" key="13">
    <source>
        <dbReference type="EMBL" id="OAA51413.1"/>
    </source>
</evidence>
<protein>
    <recommendedName>
        <fullName evidence="4">tripeptidyl-peptidase II</fullName>
        <ecNumber evidence="4">3.4.14.10</ecNumber>
    </recommendedName>
</protein>
<keyword evidence="14" id="KW-1185">Reference proteome</keyword>
<dbReference type="InterPro" id="IPR036852">
    <property type="entry name" value="Peptidase_S8/S53_dom_sf"/>
</dbReference>
<evidence type="ECO:0000256" key="7">
    <source>
        <dbReference type="ARBA" id="ARBA00022801"/>
    </source>
</evidence>
<comment type="caution">
    <text evidence="13">The sequence shown here is derived from an EMBL/GenBank/DDBJ whole genome shotgun (WGS) entry which is preliminary data.</text>
</comment>
<feature type="binding site" evidence="11">
    <location>
        <position position="582"/>
    </location>
    <ligand>
        <name>Ca(2+)</name>
        <dbReference type="ChEBI" id="CHEBI:29108"/>
    </ligand>
</feature>
<dbReference type="InterPro" id="IPR030400">
    <property type="entry name" value="Sedolisin_dom"/>
</dbReference>
<dbReference type="CDD" id="cd04056">
    <property type="entry name" value="Peptidases_S53"/>
    <property type="match status" value="1"/>
</dbReference>
<feature type="binding site" evidence="11">
    <location>
        <position position="605"/>
    </location>
    <ligand>
        <name>Ca(2+)</name>
        <dbReference type="ChEBI" id="CHEBI:29108"/>
    </ligand>
</feature>
<dbReference type="STRING" id="1081105.A0A167K9J4"/>
<dbReference type="Pfam" id="PF09286">
    <property type="entry name" value="Pro-kuma_activ"/>
    <property type="match status" value="1"/>
</dbReference>
<dbReference type="GO" id="GO:0006508">
    <property type="term" value="P:proteolysis"/>
    <property type="evidence" value="ECO:0007669"/>
    <property type="project" value="UniProtKB-KW"/>
</dbReference>
<dbReference type="InterPro" id="IPR023828">
    <property type="entry name" value="Peptidase_S8_Ser-AS"/>
</dbReference>
<dbReference type="SUPFAM" id="SSF54897">
    <property type="entry name" value="Protease propeptides/inhibitors"/>
    <property type="match status" value="1"/>
</dbReference>
<evidence type="ECO:0000256" key="8">
    <source>
        <dbReference type="ARBA" id="ARBA00022825"/>
    </source>
</evidence>
<dbReference type="InterPro" id="IPR050819">
    <property type="entry name" value="Tripeptidyl-peptidase_I"/>
</dbReference>
<dbReference type="PANTHER" id="PTHR14218">
    <property type="entry name" value="PROTEASE S8 TRIPEPTIDYL PEPTIDASE I CLN2"/>
    <property type="match status" value="1"/>
</dbReference>
<dbReference type="Pfam" id="PF00082">
    <property type="entry name" value="Peptidase_S8"/>
    <property type="match status" value="1"/>
</dbReference>
<keyword evidence="6 11" id="KW-0479">Metal-binding</keyword>
<reference evidence="13 14" key="1">
    <citation type="journal article" date="2016" name="Genome Biol. Evol.">
        <title>Divergent and convergent evolution of fungal pathogenicity.</title>
        <authorList>
            <person name="Shang Y."/>
            <person name="Xiao G."/>
            <person name="Zheng P."/>
            <person name="Cen K."/>
            <person name="Zhan S."/>
            <person name="Wang C."/>
        </authorList>
    </citation>
    <scope>NUCLEOTIDE SEQUENCE [LARGE SCALE GENOMIC DNA]</scope>
    <source>
        <strain evidence="13 14">RCEF 4871</strain>
    </source>
</reference>
<comment type="catalytic activity">
    <reaction evidence="1">
        <text>Release of an N-terminal tripeptide from a polypeptide.</text>
        <dbReference type="EC" id="3.4.14.10"/>
    </reaction>
</comment>
<comment type="cofactor">
    <cofactor evidence="11">
        <name>Ca(2+)</name>
        <dbReference type="ChEBI" id="CHEBI:29108"/>
    </cofactor>
    <text evidence="11">Binds 1 Ca(2+) ion per subunit.</text>
</comment>
<dbReference type="GO" id="GO:0005576">
    <property type="term" value="C:extracellular region"/>
    <property type="evidence" value="ECO:0007669"/>
    <property type="project" value="UniProtKB-SubCell"/>
</dbReference>
<dbReference type="OrthoDB" id="409122at2759"/>
<gene>
    <name evidence="13" type="ORF">NOR_00006</name>
</gene>
<evidence type="ECO:0000256" key="4">
    <source>
        <dbReference type="ARBA" id="ARBA00012462"/>
    </source>
</evidence>
<dbReference type="PROSITE" id="PS51695">
    <property type="entry name" value="SEDOLISIN"/>
    <property type="match status" value="1"/>
</dbReference>
<feature type="binding site" evidence="11">
    <location>
        <position position="603"/>
    </location>
    <ligand>
        <name>Ca(2+)</name>
        <dbReference type="ChEBI" id="CHEBI:29108"/>
    </ligand>
</feature>
<dbReference type="SMART" id="SM00944">
    <property type="entry name" value="Pro-kuma_activ"/>
    <property type="match status" value="1"/>
</dbReference>
<dbReference type="GO" id="GO:0004252">
    <property type="term" value="F:serine-type endopeptidase activity"/>
    <property type="evidence" value="ECO:0007669"/>
    <property type="project" value="UniProtKB-UniRule"/>
</dbReference>
<dbReference type="Proteomes" id="UP000243498">
    <property type="component" value="Unassembled WGS sequence"/>
</dbReference>
<evidence type="ECO:0000256" key="10">
    <source>
        <dbReference type="ARBA" id="ARBA00023145"/>
    </source>
</evidence>
<dbReference type="Gene3D" id="3.40.50.200">
    <property type="entry name" value="Peptidase S8/S53 domain"/>
    <property type="match status" value="1"/>
</dbReference>
<dbReference type="PANTHER" id="PTHR14218:SF19">
    <property type="entry name" value="SERINE PROTEASE AORO, PUTATIVE (AFU_ORTHOLOGUE AFUA_6G10250)-RELATED"/>
    <property type="match status" value="1"/>
</dbReference>